<keyword evidence="1" id="KW-1133">Transmembrane helix</keyword>
<sequence>MMICMGVMIVGAIAIVIPIFNVVLITIYAQLLSTSIYPL</sequence>
<keyword evidence="3" id="KW-1185">Reference proteome</keyword>
<dbReference type="Proteomes" id="UP000198379">
    <property type="component" value="Unassembled WGS sequence"/>
</dbReference>
<evidence type="ECO:0000256" key="1">
    <source>
        <dbReference type="SAM" id="Phobius"/>
    </source>
</evidence>
<accession>A0A238VQ26</accession>
<dbReference type="AlphaFoldDB" id="A0A238VQ26"/>
<evidence type="ECO:0000313" key="2">
    <source>
        <dbReference type="EMBL" id="SNR36326.1"/>
    </source>
</evidence>
<reference evidence="2 3" key="1">
    <citation type="submission" date="2017-06" db="EMBL/GenBank/DDBJ databases">
        <authorList>
            <person name="Kim H.J."/>
            <person name="Triplett B.A."/>
        </authorList>
    </citation>
    <scope>NUCLEOTIDE SEQUENCE [LARGE SCALE GENOMIC DNA]</scope>
    <source>
        <strain evidence="2 3">DSM 25597</strain>
    </source>
</reference>
<evidence type="ECO:0000313" key="3">
    <source>
        <dbReference type="Proteomes" id="UP000198379"/>
    </source>
</evidence>
<gene>
    <name evidence="2" type="ORF">SAMN06265376_101170</name>
</gene>
<proteinExistence type="predicted"/>
<feature type="transmembrane region" description="Helical" evidence="1">
    <location>
        <begin position="7"/>
        <end position="29"/>
    </location>
</feature>
<organism evidence="2 3">
    <name type="scientific">Dokdonia pacifica</name>
    <dbReference type="NCBI Taxonomy" id="1627892"/>
    <lineage>
        <taxon>Bacteria</taxon>
        <taxon>Pseudomonadati</taxon>
        <taxon>Bacteroidota</taxon>
        <taxon>Flavobacteriia</taxon>
        <taxon>Flavobacteriales</taxon>
        <taxon>Flavobacteriaceae</taxon>
        <taxon>Dokdonia</taxon>
    </lineage>
</organism>
<dbReference type="EMBL" id="FZNY01000001">
    <property type="protein sequence ID" value="SNR36326.1"/>
    <property type="molecule type" value="Genomic_DNA"/>
</dbReference>
<keyword evidence="1" id="KW-0812">Transmembrane</keyword>
<protein>
    <submittedName>
        <fullName evidence="2">Uncharacterized protein</fullName>
    </submittedName>
</protein>
<name>A0A238VQ26_9FLAO</name>
<keyword evidence="1" id="KW-0472">Membrane</keyword>